<evidence type="ECO:0000313" key="11">
    <source>
        <dbReference type="Proteomes" id="UP000054524"/>
    </source>
</evidence>
<dbReference type="GO" id="GO:0005789">
    <property type="term" value="C:endoplasmic reticulum membrane"/>
    <property type="evidence" value="ECO:0007669"/>
    <property type="project" value="TreeGrafter"/>
</dbReference>
<evidence type="ECO:0000256" key="5">
    <source>
        <dbReference type="ARBA" id="ARBA00022989"/>
    </source>
</evidence>
<keyword evidence="2" id="KW-0813">Transport</keyword>
<reference evidence="9" key="1">
    <citation type="submission" date="2011-03" db="EMBL/GenBank/DDBJ databases">
        <title>The Genome Sequence of Nematocida sp1 strain ERTm2.</title>
        <authorList>
            <consortium name="The Broad Institute Genome Sequencing Platform"/>
            <consortium name="The Broad Institute Genome Sequencing Center for Infectious Disease"/>
            <person name="Cuomo C."/>
            <person name="Troemel E."/>
            <person name="Young S.K."/>
            <person name="Zeng Q."/>
            <person name="Gargeya S."/>
            <person name="Fitzgerald M."/>
            <person name="Haas B."/>
            <person name="Abouelleil A."/>
            <person name="Alvarado L."/>
            <person name="Arachchi H.M."/>
            <person name="Berlin A."/>
            <person name="Brown A."/>
            <person name="Chapman S.B."/>
            <person name="Chen Z."/>
            <person name="Dunbar C."/>
            <person name="Freedman E."/>
            <person name="Gearin G."/>
            <person name="Gellesch M."/>
            <person name="Goldberg J."/>
            <person name="Griggs A."/>
            <person name="Gujja S."/>
            <person name="Heilman E.R."/>
            <person name="Heiman D."/>
            <person name="Howarth C."/>
            <person name="Larson L."/>
            <person name="Lui A."/>
            <person name="MacDonald P.J.P."/>
            <person name="Mehta T."/>
            <person name="Montmayeur A."/>
            <person name="Murphy C."/>
            <person name="Neiman D."/>
            <person name="Pearson M."/>
            <person name="Priest M."/>
            <person name="Roberts A."/>
            <person name="Saif S."/>
            <person name="Shea T."/>
            <person name="Shenoy N."/>
            <person name="Sisk P."/>
            <person name="Stolte C."/>
            <person name="Sykes S."/>
            <person name="White J."/>
            <person name="Yandava C."/>
            <person name="Wortman J."/>
            <person name="Nusbaum C."/>
            <person name="Birren B."/>
        </authorList>
    </citation>
    <scope>NUCLEOTIDE SEQUENCE</scope>
    <source>
        <strain evidence="9">ERTm2</strain>
    </source>
</reference>
<dbReference type="Pfam" id="PF08571">
    <property type="entry name" value="Yos1"/>
    <property type="match status" value="1"/>
</dbReference>
<reference evidence="10" key="2">
    <citation type="submission" date="2012-10" db="EMBL/GenBank/DDBJ databases">
        <authorList>
            <consortium name="The Broad Institute Genome Sequencing Platform"/>
            <consortium name="The Broad Institute Genome Sequencing Center for Infectious Disease"/>
            <person name="Cuomo C."/>
            <person name="Troemel E."/>
            <person name="Walker B."/>
            <person name="Young S.K."/>
            <person name="Zeng Q."/>
            <person name="Gargeya S."/>
            <person name="Fitzgerald M."/>
            <person name="Haas B."/>
            <person name="Abouelleil A."/>
            <person name="Alvarado L."/>
            <person name="Arachchi H.M."/>
            <person name="Berlin A.M."/>
            <person name="Chapman S.B."/>
            <person name="Goldberg J."/>
            <person name="Griggs A."/>
            <person name="Gujja S."/>
            <person name="Hansen M."/>
            <person name="Howarth C."/>
            <person name="Imamovic A."/>
            <person name="Larimer J."/>
            <person name="McCowan C."/>
            <person name="Murphy C."/>
            <person name="Neiman D."/>
            <person name="Pearson M."/>
            <person name="Priest M."/>
            <person name="Roberts A."/>
            <person name="Saif S."/>
            <person name="Shea T."/>
            <person name="Sisk P."/>
            <person name="Sykes S."/>
            <person name="Wortman J."/>
            <person name="Nusbaum C."/>
            <person name="Birren B."/>
        </authorList>
    </citation>
    <scope>NUCLEOTIDE SEQUENCE</scope>
    <source>
        <strain evidence="10">ERTm6</strain>
    </source>
</reference>
<comment type="subcellular location">
    <subcellularLocation>
        <location evidence="1">Membrane</location>
    </subcellularLocation>
</comment>
<reference evidence="10 11" key="3">
    <citation type="journal article" date="2014" name="Genome Announc.">
        <title>Genome Sequence of the Microsporidian Species Nematocida sp1 Strain ERTm6 (ATCC PRA-372).</title>
        <authorList>
            <person name="Bakowski M.A."/>
            <person name="Priest M."/>
            <person name="Young S."/>
            <person name="Cuomo C.A."/>
            <person name="Troemel E.R."/>
        </authorList>
    </citation>
    <scope>NUCLEOTIDE SEQUENCE [LARGE SCALE GENOMIC DNA]</scope>
    <source>
        <strain evidence="10 11">ERTm6</strain>
    </source>
</reference>
<comment type="similarity">
    <text evidence="7">Belongs to the YOS1 family.</text>
</comment>
<evidence type="ECO:0000256" key="3">
    <source>
        <dbReference type="ARBA" id="ARBA00022692"/>
    </source>
</evidence>
<dbReference type="PANTHER" id="PTHR15858:SF0">
    <property type="entry name" value="IMMEDIATE EARLY RESPONSE 3-INTERACTING PROTEIN 1"/>
    <property type="match status" value="1"/>
</dbReference>
<evidence type="ECO:0000313" key="10">
    <source>
        <dbReference type="EMBL" id="KFG26394.1"/>
    </source>
</evidence>
<evidence type="ECO:0000313" key="9">
    <source>
        <dbReference type="EMBL" id="EHY65937.1"/>
    </source>
</evidence>
<dbReference type="OrthoDB" id="15356at2759"/>
<dbReference type="GO" id="GO:0006888">
    <property type="term" value="P:endoplasmic reticulum to Golgi vesicle-mediated transport"/>
    <property type="evidence" value="ECO:0007669"/>
    <property type="project" value="TreeGrafter"/>
</dbReference>
<keyword evidence="11" id="KW-1185">Reference proteome</keyword>
<evidence type="ECO:0000256" key="4">
    <source>
        <dbReference type="ARBA" id="ARBA00022927"/>
    </source>
</evidence>
<dbReference type="Proteomes" id="UP000005622">
    <property type="component" value="Unassembled WGS sequence"/>
</dbReference>
<dbReference type="STRING" id="944018.H8ZAN4"/>
<organism evidence="9">
    <name type="scientific">Nematocida ausubeli (strain ATCC PRA-371 / ERTm2)</name>
    <name type="common">Nematode killer fungus</name>
    <dbReference type="NCBI Taxonomy" id="1913371"/>
    <lineage>
        <taxon>Eukaryota</taxon>
        <taxon>Fungi</taxon>
        <taxon>Fungi incertae sedis</taxon>
        <taxon>Microsporidia</taxon>
        <taxon>Nematocida</taxon>
    </lineage>
</organism>
<protein>
    <recommendedName>
        <fullName evidence="12">Yos1-like protein</fullName>
    </recommendedName>
</protein>
<evidence type="ECO:0000256" key="1">
    <source>
        <dbReference type="ARBA" id="ARBA00004370"/>
    </source>
</evidence>
<evidence type="ECO:0000256" key="7">
    <source>
        <dbReference type="ARBA" id="ARBA00024203"/>
    </source>
</evidence>
<evidence type="ECO:0000256" key="2">
    <source>
        <dbReference type="ARBA" id="ARBA00022448"/>
    </source>
</evidence>
<evidence type="ECO:0008006" key="12">
    <source>
        <dbReference type="Google" id="ProtNLM"/>
    </source>
</evidence>
<keyword evidence="6 8" id="KW-0472">Membrane</keyword>
<dbReference type="Proteomes" id="UP000054524">
    <property type="component" value="Unassembled WGS sequence"/>
</dbReference>
<keyword evidence="5 8" id="KW-1133">Transmembrane helix</keyword>
<gene>
    <name evidence="9" type="ORF">NERG_00633</name>
    <name evidence="10" type="ORF">NESG_01516</name>
</gene>
<dbReference type="InterPro" id="IPR013880">
    <property type="entry name" value="Yos1"/>
</dbReference>
<dbReference type="HOGENOM" id="CLU_152125_2_0_1"/>
<dbReference type="PANTHER" id="PTHR15858">
    <property type="entry name" value="IMMEDIATE EARLY RESPONSE 3-INTERACTING PROTEIN 1"/>
    <property type="match status" value="1"/>
</dbReference>
<proteinExistence type="inferred from homology"/>
<keyword evidence="3 8" id="KW-0812">Transmembrane</keyword>
<dbReference type="GO" id="GO:0000139">
    <property type="term" value="C:Golgi membrane"/>
    <property type="evidence" value="ECO:0007669"/>
    <property type="project" value="TreeGrafter"/>
</dbReference>
<dbReference type="AlphaFoldDB" id="H8ZAN4"/>
<evidence type="ECO:0000256" key="6">
    <source>
        <dbReference type="ARBA" id="ARBA00023136"/>
    </source>
</evidence>
<sequence length="74" mass="8422">MFGLGTILYTFTMLGNSVCILNEDRFLNNLGICRKSENGAVRQLSELIRTIKTLSFIPLIIINILFIVYWLILG</sequence>
<keyword evidence="4" id="KW-0653">Protein transport</keyword>
<dbReference type="EMBL" id="AKIJ01000003">
    <property type="protein sequence ID" value="KFG26394.1"/>
    <property type="molecule type" value="Genomic_DNA"/>
</dbReference>
<feature type="transmembrane region" description="Helical" evidence="8">
    <location>
        <begin position="53"/>
        <end position="72"/>
    </location>
</feature>
<evidence type="ECO:0000256" key="8">
    <source>
        <dbReference type="SAM" id="Phobius"/>
    </source>
</evidence>
<name>H8ZAN4_NEMA1</name>
<accession>A0A086J2M6</accession>
<dbReference type="GO" id="GO:0030134">
    <property type="term" value="C:COPII-coated ER to Golgi transport vesicle"/>
    <property type="evidence" value="ECO:0007669"/>
    <property type="project" value="TreeGrafter"/>
</dbReference>
<dbReference type="EMBL" id="JH604634">
    <property type="protein sequence ID" value="EHY65937.1"/>
    <property type="molecule type" value="Genomic_DNA"/>
</dbReference>
<dbReference type="GO" id="GO:0015031">
    <property type="term" value="P:protein transport"/>
    <property type="evidence" value="ECO:0007669"/>
    <property type="project" value="UniProtKB-KW"/>
</dbReference>
<accession>H8ZAN4</accession>